<dbReference type="AlphaFoldDB" id="A0A1M6NA29"/>
<protein>
    <submittedName>
        <fullName evidence="1">HlyD family secretion protein</fullName>
    </submittedName>
</protein>
<dbReference type="EMBL" id="FQZG01000109">
    <property type="protein sequence ID" value="SHJ92620.1"/>
    <property type="molecule type" value="Genomic_DNA"/>
</dbReference>
<reference evidence="1 2" key="1">
    <citation type="submission" date="2016-11" db="EMBL/GenBank/DDBJ databases">
        <authorList>
            <person name="Jaros S."/>
            <person name="Januszkiewicz K."/>
            <person name="Wedrychowicz H."/>
        </authorList>
    </citation>
    <scope>NUCLEOTIDE SEQUENCE [LARGE SCALE GENOMIC DNA]</scope>
    <source>
        <strain evidence="1 2">DSM 12906</strain>
    </source>
</reference>
<dbReference type="Proteomes" id="UP000184512">
    <property type="component" value="Unassembled WGS sequence"/>
</dbReference>
<sequence>MTWANRLRLLGSLLLTAALIFVLVVVFNQRQHTIASTSATIIAPSAAVASNYGGIITESHVTVGQSVKVGDPLFDVSSISLQQDLANGVVVTSSEALQVDAEAGMLRYLATIPGVVTRIDAQVGSYLAATQPLAVITSDTGRVVEAQFVLTPVQYGLIERGATVTIRLPNDSHVPGIVDSALVTTTDGKAVVTVRVTSTELNSRDLNLVATDGAPVQAVVQLRDEGILAGPTDALRDLVHKVGL</sequence>
<dbReference type="RefSeq" id="WP_073191241.1">
    <property type="nucleotide sequence ID" value="NZ_FQZG01000109.1"/>
</dbReference>
<accession>A0A1M6NA29</accession>
<dbReference type="OrthoDB" id="3725787at2"/>
<dbReference type="PANTHER" id="PTHR30386">
    <property type="entry name" value="MEMBRANE FUSION SUBUNIT OF EMRAB-TOLC MULTIDRUG EFFLUX PUMP"/>
    <property type="match status" value="1"/>
</dbReference>
<dbReference type="STRING" id="1123357.SAMN02745244_03594"/>
<dbReference type="InterPro" id="IPR050739">
    <property type="entry name" value="MFP"/>
</dbReference>
<gene>
    <name evidence="1" type="ORF">SAMN02745244_03594</name>
</gene>
<organism evidence="1 2">
    <name type="scientific">Tessaracoccus bendigoensis DSM 12906</name>
    <dbReference type="NCBI Taxonomy" id="1123357"/>
    <lineage>
        <taxon>Bacteria</taxon>
        <taxon>Bacillati</taxon>
        <taxon>Actinomycetota</taxon>
        <taxon>Actinomycetes</taxon>
        <taxon>Propionibacteriales</taxon>
        <taxon>Propionibacteriaceae</taxon>
        <taxon>Tessaracoccus</taxon>
    </lineage>
</organism>
<name>A0A1M6NA29_9ACTN</name>
<keyword evidence="2" id="KW-1185">Reference proteome</keyword>
<proteinExistence type="predicted"/>
<dbReference type="Gene3D" id="2.40.50.100">
    <property type="match status" value="1"/>
</dbReference>
<evidence type="ECO:0000313" key="2">
    <source>
        <dbReference type="Proteomes" id="UP000184512"/>
    </source>
</evidence>
<evidence type="ECO:0000313" key="1">
    <source>
        <dbReference type="EMBL" id="SHJ92620.1"/>
    </source>
</evidence>